<dbReference type="SUPFAM" id="SSF48295">
    <property type="entry name" value="TrpR-like"/>
    <property type="match status" value="1"/>
</dbReference>
<proteinExistence type="predicted"/>
<sequence length="99" mass="10693">MKRTRRNHGATFKAQVALAAVKGDKTLAELAEQFSVHPTQITEWKQQLVGRAADVFGGTKPSSEAPDLKTLHAKIGQLALENDFLEGALIKAGLLSAKR</sequence>
<dbReference type="GO" id="GO:0043565">
    <property type="term" value="F:sequence-specific DNA binding"/>
    <property type="evidence" value="ECO:0007669"/>
    <property type="project" value="InterPro"/>
</dbReference>
<dbReference type="EMBL" id="OX365700">
    <property type="protein sequence ID" value="CAI4031119.1"/>
    <property type="molecule type" value="Genomic_DNA"/>
</dbReference>
<dbReference type="KEGG" id="nti:DNFV4_01549"/>
<dbReference type="KEGG" id="nti:DNFV4_02220"/>
<dbReference type="InterPro" id="IPR002514">
    <property type="entry name" value="Transposase_8"/>
</dbReference>
<name>A0AA86T4U3_9BACT</name>
<organism evidence="2 3">
    <name type="scientific">Nitrospira tepida</name>
    <dbReference type="NCBI Taxonomy" id="2973512"/>
    <lineage>
        <taxon>Bacteria</taxon>
        <taxon>Pseudomonadati</taxon>
        <taxon>Nitrospirota</taxon>
        <taxon>Nitrospiria</taxon>
        <taxon>Nitrospirales</taxon>
        <taxon>Nitrospiraceae</taxon>
        <taxon>Nitrospira</taxon>
    </lineage>
</organism>
<keyword evidence="3" id="KW-1185">Reference proteome</keyword>
<dbReference type="GO" id="GO:0004803">
    <property type="term" value="F:transposase activity"/>
    <property type="evidence" value="ECO:0007669"/>
    <property type="project" value="InterPro"/>
</dbReference>
<dbReference type="Pfam" id="PF01527">
    <property type="entry name" value="HTH_Tnp_1"/>
    <property type="match status" value="1"/>
</dbReference>
<dbReference type="InterPro" id="IPR010921">
    <property type="entry name" value="Trp_repressor/repl_initiator"/>
</dbReference>
<evidence type="ECO:0000313" key="2">
    <source>
        <dbReference type="EMBL" id="CAI4031801.1"/>
    </source>
</evidence>
<dbReference type="EMBL" id="OX365700">
    <property type="protein sequence ID" value="CAI4031801.1"/>
    <property type="molecule type" value="Genomic_DNA"/>
</dbReference>
<evidence type="ECO:0000313" key="3">
    <source>
        <dbReference type="Proteomes" id="UP001179121"/>
    </source>
</evidence>
<protein>
    <submittedName>
        <fullName evidence="2">Transposase</fullName>
    </submittedName>
</protein>
<dbReference type="AlphaFoldDB" id="A0AA86T4U3"/>
<evidence type="ECO:0000313" key="1">
    <source>
        <dbReference type="EMBL" id="CAI4031119.1"/>
    </source>
</evidence>
<reference evidence="2" key="1">
    <citation type="submission" date="2022-10" db="EMBL/GenBank/DDBJ databases">
        <authorList>
            <person name="Koch H."/>
        </authorList>
    </citation>
    <scope>NUCLEOTIDE SEQUENCE</scope>
    <source>
        <strain evidence="2">DNF</strain>
    </source>
</reference>
<gene>
    <name evidence="1" type="ORF">DNFV4_01549</name>
    <name evidence="2" type="ORF">DNFV4_02220</name>
</gene>
<accession>A0AA86T4U3</accession>
<dbReference type="GO" id="GO:0006313">
    <property type="term" value="P:DNA transposition"/>
    <property type="evidence" value="ECO:0007669"/>
    <property type="project" value="InterPro"/>
</dbReference>
<dbReference type="Proteomes" id="UP001179121">
    <property type="component" value="Chromosome"/>
</dbReference>